<protein>
    <submittedName>
        <fullName evidence="1">Uncharacterized protein</fullName>
    </submittedName>
</protein>
<proteinExistence type="predicted"/>
<name>A0A445AUF3_ARAHY</name>
<keyword evidence="2" id="KW-1185">Reference proteome</keyword>
<sequence length="123" mass="14173">MDEKEESQIAHLGQDGKSMVGKIELAHLKDITTIQWMEKSQQTMVFEPGDWVWIPWRDEEYLIQDSRTNLFEEGENDTCSGGHLCYFGVKGQNKFVGRFDLLPICLVVVKDKFFEGLAGNPFR</sequence>
<evidence type="ECO:0000313" key="2">
    <source>
        <dbReference type="Proteomes" id="UP000289738"/>
    </source>
</evidence>
<dbReference type="AlphaFoldDB" id="A0A445AUF3"/>
<reference evidence="1 2" key="1">
    <citation type="submission" date="2019-01" db="EMBL/GenBank/DDBJ databases">
        <title>Sequencing of cultivated peanut Arachis hypogaea provides insights into genome evolution and oil improvement.</title>
        <authorList>
            <person name="Chen X."/>
        </authorList>
    </citation>
    <scope>NUCLEOTIDE SEQUENCE [LARGE SCALE GENOMIC DNA]</scope>
    <source>
        <strain evidence="2">cv. Fuhuasheng</strain>
        <tissue evidence="1">Leaves</tissue>
    </source>
</reference>
<dbReference type="Proteomes" id="UP000289738">
    <property type="component" value="Chromosome B01"/>
</dbReference>
<gene>
    <name evidence="1" type="ORF">Ahy_B01g054790</name>
</gene>
<organism evidence="1 2">
    <name type="scientific">Arachis hypogaea</name>
    <name type="common">Peanut</name>
    <dbReference type="NCBI Taxonomy" id="3818"/>
    <lineage>
        <taxon>Eukaryota</taxon>
        <taxon>Viridiplantae</taxon>
        <taxon>Streptophyta</taxon>
        <taxon>Embryophyta</taxon>
        <taxon>Tracheophyta</taxon>
        <taxon>Spermatophyta</taxon>
        <taxon>Magnoliopsida</taxon>
        <taxon>eudicotyledons</taxon>
        <taxon>Gunneridae</taxon>
        <taxon>Pentapetalae</taxon>
        <taxon>rosids</taxon>
        <taxon>fabids</taxon>
        <taxon>Fabales</taxon>
        <taxon>Fabaceae</taxon>
        <taxon>Papilionoideae</taxon>
        <taxon>50 kb inversion clade</taxon>
        <taxon>dalbergioids sensu lato</taxon>
        <taxon>Dalbergieae</taxon>
        <taxon>Pterocarpus clade</taxon>
        <taxon>Arachis</taxon>
    </lineage>
</organism>
<comment type="caution">
    <text evidence="1">The sequence shown here is derived from an EMBL/GenBank/DDBJ whole genome shotgun (WGS) entry which is preliminary data.</text>
</comment>
<accession>A0A445AUF3</accession>
<evidence type="ECO:0000313" key="1">
    <source>
        <dbReference type="EMBL" id="RYR30023.1"/>
    </source>
</evidence>
<dbReference type="EMBL" id="SDMP01000011">
    <property type="protein sequence ID" value="RYR30023.1"/>
    <property type="molecule type" value="Genomic_DNA"/>
</dbReference>